<dbReference type="Proteomes" id="UP000593571">
    <property type="component" value="Unassembled WGS sequence"/>
</dbReference>
<keyword evidence="3" id="KW-1185">Reference proteome</keyword>
<reference evidence="2 3" key="1">
    <citation type="journal article" date="2020" name="Nature">
        <title>Six reference-quality genomes reveal evolution of bat adaptations.</title>
        <authorList>
            <person name="Jebb D."/>
            <person name="Huang Z."/>
            <person name="Pippel M."/>
            <person name="Hughes G.M."/>
            <person name="Lavrichenko K."/>
            <person name="Devanna P."/>
            <person name="Winkler S."/>
            <person name="Jermiin L.S."/>
            <person name="Skirmuntt E.C."/>
            <person name="Katzourakis A."/>
            <person name="Burkitt-Gray L."/>
            <person name="Ray D.A."/>
            <person name="Sullivan K.A.M."/>
            <person name="Roscito J.G."/>
            <person name="Kirilenko B.M."/>
            <person name="Davalos L.M."/>
            <person name="Corthals A.P."/>
            <person name="Power M.L."/>
            <person name="Jones G."/>
            <person name="Ransome R.D."/>
            <person name="Dechmann D.K.N."/>
            <person name="Locatelli A.G."/>
            <person name="Puechmaille S.J."/>
            <person name="Fedrigo O."/>
            <person name="Jarvis E.D."/>
            <person name="Hiller M."/>
            <person name="Vernes S.C."/>
            <person name="Myers E.W."/>
            <person name="Teeling E.C."/>
        </authorList>
    </citation>
    <scope>NUCLEOTIDE SEQUENCE [LARGE SCALE GENOMIC DNA]</scope>
    <source>
        <strain evidence="2">MRouAeg1</strain>
        <tissue evidence="2">Muscle</tissue>
    </source>
</reference>
<organism evidence="2 3">
    <name type="scientific">Rousettus aegyptiacus</name>
    <name type="common">Egyptian fruit bat</name>
    <name type="synonym">Pteropus aegyptiacus</name>
    <dbReference type="NCBI Taxonomy" id="9407"/>
    <lineage>
        <taxon>Eukaryota</taxon>
        <taxon>Metazoa</taxon>
        <taxon>Chordata</taxon>
        <taxon>Craniata</taxon>
        <taxon>Vertebrata</taxon>
        <taxon>Euteleostomi</taxon>
        <taxon>Mammalia</taxon>
        <taxon>Eutheria</taxon>
        <taxon>Laurasiatheria</taxon>
        <taxon>Chiroptera</taxon>
        <taxon>Yinpterochiroptera</taxon>
        <taxon>Pteropodoidea</taxon>
        <taxon>Pteropodidae</taxon>
        <taxon>Rousettinae</taxon>
        <taxon>Rousettus</taxon>
    </lineage>
</organism>
<evidence type="ECO:0000313" key="3">
    <source>
        <dbReference type="Proteomes" id="UP000593571"/>
    </source>
</evidence>
<dbReference type="EMBL" id="JACASE010000006">
    <property type="protein sequence ID" value="KAF6456909.1"/>
    <property type="molecule type" value="Genomic_DNA"/>
</dbReference>
<accession>A0A7J8GB79</accession>
<name>A0A7J8GB79_ROUAE</name>
<comment type="caution">
    <text evidence="2">The sequence shown here is derived from an EMBL/GenBank/DDBJ whole genome shotgun (WGS) entry which is preliminary data.</text>
</comment>
<dbReference type="AlphaFoldDB" id="A0A7J8GB79"/>
<feature type="region of interest" description="Disordered" evidence="1">
    <location>
        <begin position="33"/>
        <end position="141"/>
    </location>
</feature>
<protein>
    <submittedName>
        <fullName evidence="2">Uncharacterized protein</fullName>
    </submittedName>
</protein>
<sequence>MAPFHRHCPFSRVGAQDLFREPKVHTREANAMSSLRAEMNSEGVQDFREPEAKPGQQLRKRRSKTGSSAAWAMSGRAVLRDRNGRADGPGPTSPAPPSHRVTQVGCVEAYSLAGDGERQAGTGAVPGGVGGRARSPNTSSRKQRVCSSSFFLFFQHRIIPGIVLTF</sequence>
<evidence type="ECO:0000313" key="2">
    <source>
        <dbReference type="EMBL" id="KAF6456909.1"/>
    </source>
</evidence>
<gene>
    <name evidence="2" type="ORF">HJG63_011542</name>
</gene>
<proteinExistence type="predicted"/>
<evidence type="ECO:0000256" key="1">
    <source>
        <dbReference type="SAM" id="MobiDB-lite"/>
    </source>
</evidence>